<gene>
    <name evidence="2" type="ORF">GUJ93_ZPchr0004g39612</name>
</gene>
<feature type="compositionally biased region" description="Polar residues" evidence="1">
    <location>
        <begin position="34"/>
        <end position="48"/>
    </location>
</feature>
<feature type="region of interest" description="Disordered" evidence="1">
    <location>
        <begin position="1"/>
        <end position="99"/>
    </location>
</feature>
<dbReference type="AlphaFoldDB" id="A0A8J5SQB4"/>
<feature type="compositionally biased region" description="Acidic residues" evidence="1">
    <location>
        <begin position="136"/>
        <end position="150"/>
    </location>
</feature>
<feature type="region of interest" description="Disordered" evidence="1">
    <location>
        <begin position="128"/>
        <end position="150"/>
    </location>
</feature>
<name>A0A8J5SQB4_ZIZPA</name>
<organism evidence="2 3">
    <name type="scientific">Zizania palustris</name>
    <name type="common">Northern wild rice</name>
    <dbReference type="NCBI Taxonomy" id="103762"/>
    <lineage>
        <taxon>Eukaryota</taxon>
        <taxon>Viridiplantae</taxon>
        <taxon>Streptophyta</taxon>
        <taxon>Embryophyta</taxon>
        <taxon>Tracheophyta</taxon>
        <taxon>Spermatophyta</taxon>
        <taxon>Magnoliopsida</taxon>
        <taxon>Liliopsida</taxon>
        <taxon>Poales</taxon>
        <taxon>Poaceae</taxon>
        <taxon>BOP clade</taxon>
        <taxon>Oryzoideae</taxon>
        <taxon>Oryzeae</taxon>
        <taxon>Zizaniinae</taxon>
        <taxon>Zizania</taxon>
    </lineage>
</organism>
<reference evidence="2" key="2">
    <citation type="submission" date="2021-02" db="EMBL/GenBank/DDBJ databases">
        <authorList>
            <person name="Kimball J.A."/>
            <person name="Haas M.W."/>
            <person name="Macchietto M."/>
            <person name="Kono T."/>
            <person name="Duquette J."/>
            <person name="Shao M."/>
        </authorList>
    </citation>
    <scope>NUCLEOTIDE SEQUENCE</scope>
    <source>
        <tissue evidence="2">Fresh leaf tissue</tissue>
    </source>
</reference>
<evidence type="ECO:0000313" key="3">
    <source>
        <dbReference type="Proteomes" id="UP000729402"/>
    </source>
</evidence>
<proteinExistence type="predicted"/>
<sequence>MAFGDSWGSSRWKASRTPDRSSEDGNLSPALKNASKTTTSPSRGSGTVSWPDFLASAPGPRRPRVASSMDRAEHADGPSSRVYSQNLSDAARSSHGSRVFDGPGAITAAVAAATWHCRNRGSTVAAGVPLSAMTEGGDEEAGCSGDEGES</sequence>
<evidence type="ECO:0000256" key="1">
    <source>
        <dbReference type="SAM" id="MobiDB-lite"/>
    </source>
</evidence>
<keyword evidence="3" id="KW-1185">Reference proteome</keyword>
<dbReference type="EMBL" id="JAAALK010000285">
    <property type="protein sequence ID" value="KAG8064960.1"/>
    <property type="molecule type" value="Genomic_DNA"/>
</dbReference>
<reference evidence="2" key="1">
    <citation type="journal article" date="2021" name="bioRxiv">
        <title>Whole Genome Assembly and Annotation of Northern Wild Rice, Zizania palustris L., Supports a Whole Genome Duplication in the Zizania Genus.</title>
        <authorList>
            <person name="Haas M."/>
            <person name="Kono T."/>
            <person name="Macchietto M."/>
            <person name="Millas R."/>
            <person name="McGilp L."/>
            <person name="Shao M."/>
            <person name="Duquette J."/>
            <person name="Hirsch C.N."/>
            <person name="Kimball J."/>
        </authorList>
    </citation>
    <scope>NUCLEOTIDE SEQUENCE</scope>
    <source>
        <tissue evidence="2">Fresh leaf tissue</tissue>
    </source>
</reference>
<protein>
    <submittedName>
        <fullName evidence="2">Uncharacterized protein</fullName>
    </submittedName>
</protein>
<evidence type="ECO:0000313" key="2">
    <source>
        <dbReference type="EMBL" id="KAG8064960.1"/>
    </source>
</evidence>
<dbReference type="Proteomes" id="UP000729402">
    <property type="component" value="Unassembled WGS sequence"/>
</dbReference>
<accession>A0A8J5SQB4</accession>
<comment type="caution">
    <text evidence="2">The sequence shown here is derived from an EMBL/GenBank/DDBJ whole genome shotgun (WGS) entry which is preliminary data.</text>
</comment>